<proteinExistence type="inferred from homology"/>
<comment type="similarity">
    <text evidence="2">Belongs to the class-I pyridoxal-phosphate-dependent aminotransferase family.</text>
</comment>
<dbReference type="STRING" id="5286.A0A0K3C775"/>
<keyword evidence="8" id="KW-1185">Reference proteome</keyword>
<dbReference type="OMA" id="PRDFKLC"/>
<evidence type="ECO:0000313" key="8">
    <source>
        <dbReference type="Proteomes" id="UP000199069"/>
    </source>
</evidence>
<dbReference type="InterPro" id="IPR004839">
    <property type="entry name" value="Aminotransferase_I/II_large"/>
</dbReference>
<evidence type="ECO:0000256" key="1">
    <source>
        <dbReference type="ARBA" id="ARBA00001933"/>
    </source>
</evidence>
<dbReference type="Pfam" id="PF00155">
    <property type="entry name" value="Aminotran_1_2"/>
    <property type="match status" value="1"/>
</dbReference>
<dbReference type="CDD" id="cd00609">
    <property type="entry name" value="AAT_like"/>
    <property type="match status" value="1"/>
</dbReference>
<keyword evidence="3 7" id="KW-0032">Aminotransferase</keyword>
<dbReference type="InterPro" id="IPR015422">
    <property type="entry name" value="PyrdxlP-dep_Trfase_small"/>
</dbReference>
<protein>
    <submittedName>
        <fullName evidence="7">BY PROTMAP: gi|472586077|gb|EMS23619.1| aspartate aminotransferase [Rhodosporidium toruloides NP11]</fullName>
    </submittedName>
</protein>
<dbReference type="Gene3D" id="3.90.1150.10">
    <property type="entry name" value="Aspartate Aminotransferase, domain 1"/>
    <property type="match status" value="1"/>
</dbReference>
<dbReference type="GO" id="GO:0005739">
    <property type="term" value="C:mitochondrion"/>
    <property type="evidence" value="ECO:0007669"/>
    <property type="project" value="TreeGrafter"/>
</dbReference>
<evidence type="ECO:0000256" key="5">
    <source>
        <dbReference type="ARBA" id="ARBA00022898"/>
    </source>
</evidence>
<dbReference type="InterPro" id="IPR051326">
    <property type="entry name" value="Kynurenine-oxoglutarate_AT"/>
</dbReference>
<dbReference type="PANTHER" id="PTHR43807:SF20">
    <property type="entry name" value="FI04487P"/>
    <property type="match status" value="1"/>
</dbReference>
<dbReference type="GO" id="GO:0016212">
    <property type="term" value="F:kynurenine-oxoglutarate transaminase activity"/>
    <property type="evidence" value="ECO:0007669"/>
    <property type="project" value="TreeGrafter"/>
</dbReference>
<dbReference type="AlphaFoldDB" id="A0A0K3C775"/>
<dbReference type="PANTHER" id="PTHR43807">
    <property type="entry name" value="FI04487P"/>
    <property type="match status" value="1"/>
</dbReference>
<reference evidence="7 8" key="1">
    <citation type="submission" date="2015-07" db="EMBL/GenBank/DDBJ databases">
        <authorList>
            <person name="Cajimat M.N.B."/>
            <person name="Milazzo M.L."/>
            <person name="Fulhorst C.F."/>
        </authorList>
    </citation>
    <scope>NUCLEOTIDE SEQUENCE [LARGE SCALE GENOMIC DNA]</scope>
    <source>
        <strain evidence="7">Single colony</strain>
    </source>
</reference>
<keyword evidence="4 7" id="KW-0808">Transferase</keyword>
<evidence type="ECO:0000313" key="7">
    <source>
        <dbReference type="EMBL" id="CTR04290.1"/>
    </source>
</evidence>
<sequence length="462" mass="51798">MLRVPVRALARSFRPSPSPQHLHFHTSSNSRKMAAQFGWDISDKITGEVNKTDVWSVFSPLAGHVPKDSLNLGQGFMNWKPPQFVLDAHTEVLQRVETNHYQLPRGNIRLRKALSKYLSPSFKLGRELDSNTEVQVTAGANEGMYAFAAAFLRPGDEVIVFEPYFDQYQGIISFNGGKPVYVPIRAPEGASTGNVQASEWKVDLDEFKAAITPKTKMVFINTPHNPIGKVYQEDELRAIGKICEEHDLLICADEVYDCLTFEGKEHVRIAALDDFWKRTVTVGSAGKTFASTGWRVGWTVGPPNLIQPLLAAHTRIVFSCNGPAQEAIAMGVEQALENGFFADQIKAYEERKQVLLEGLDKLGLPYTIPEGAYFVLVNTSRLEIPSDFETPDLIKGRARDWVVAWFVAQTAKVVLIPPTDFYSKEHWSLGENWIRVAFCKDTDTLRQASERLLALKPFIRDA</sequence>
<name>A0A0K3C775_RHOTO</name>
<evidence type="ECO:0000256" key="2">
    <source>
        <dbReference type="ARBA" id="ARBA00007441"/>
    </source>
</evidence>
<comment type="cofactor">
    <cofactor evidence="1">
        <name>pyridoxal 5'-phosphate</name>
        <dbReference type="ChEBI" id="CHEBI:597326"/>
    </cofactor>
</comment>
<evidence type="ECO:0000256" key="3">
    <source>
        <dbReference type="ARBA" id="ARBA00022576"/>
    </source>
</evidence>
<gene>
    <name evidence="7" type="primary">FGENESH: predicted gene_1.151</name>
    <name evidence="7" type="ORF">BN2166_0001510</name>
</gene>
<keyword evidence="5" id="KW-0663">Pyridoxal phosphate</keyword>
<dbReference type="GO" id="GO:0030170">
    <property type="term" value="F:pyridoxal phosphate binding"/>
    <property type="evidence" value="ECO:0007669"/>
    <property type="project" value="InterPro"/>
</dbReference>
<evidence type="ECO:0000259" key="6">
    <source>
        <dbReference type="Pfam" id="PF00155"/>
    </source>
</evidence>
<dbReference type="SUPFAM" id="SSF53383">
    <property type="entry name" value="PLP-dependent transferases"/>
    <property type="match status" value="1"/>
</dbReference>
<dbReference type="Proteomes" id="UP000199069">
    <property type="component" value="Unassembled WGS sequence"/>
</dbReference>
<dbReference type="InterPro" id="IPR015421">
    <property type="entry name" value="PyrdxlP-dep_Trfase_major"/>
</dbReference>
<dbReference type="InterPro" id="IPR015424">
    <property type="entry name" value="PyrdxlP-dep_Trfase"/>
</dbReference>
<accession>A0A0K3C775</accession>
<dbReference type="FunFam" id="3.40.640.10:FF:000024">
    <property type="entry name" value="Kynurenine--oxoglutarate transaminase 3"/>
    <property type="match status" value="1"/>
</dbReference>
<feature type="domain" description="Aminotransferase class I/classII large" evidence="6">
    <location>
        <begin position="68"/>
        <end position="452"/>
    </location>
</feature>
<organism evidence="7 8">
    <name type="scientific">Rhodotorula toruloides</name>
    <name type="common">Yeast</name>
    <name type="synonym">Rhodosporidium toruloides</name>
    <dbReference type="NCBI Taxonomy" id="5286"/>
    <lineage>
        <taxon>Eukaryota</taxon>
        <taxon>Fungi</taxon>
        <taxon>Dikarya</taxon>
        <taxon>Basidiomycota</taxon>
        <taxon>Pucciniomycotina</taxon>
        <taxon>Microbotryomycetes</taxon>
        <taxon>Sporidiobolales</taxon>
        <taxon>Sporidiobolaceae</taxon>
        <taxon>Rhodotorula</taxon>
    </lineage>
</organism>
<evidence type="ECO:0000256" key="4">
    <source>
        <dbReference type="ARBA" id="ARBA00022679"/>
    </source>
</evidence>
<dbReference type="Gene3D" id="3.40.640.10">
    <property type="entry name" value="Type I PLP-dependent aspartate aminotransferase-like (Major domain)"/>
    <property type="match status" value="1"/>
</dbReference>
<dbReference type="EMBL" id="CWKI01000001">
    <property type="protein sequence ID" value="CTR04290.1"/>
    <property type="molecule type" value="Genomic_DNA"/>
</dbReference>